<dbReference type="InterPro" id="IPR018490">
    <property type="entry name" value="cNMP-bd_dom_sf"/>
</dbReference>
<keyword evidence="5" id="KW-1185">Reference proteome</keyword>
<keyword evidence="2" id="KW-0812">Transmembrane</keyword>
<dbReference type="GO" id="GO:0007283">
    <property type="term" value="P:spermatogenesis"/>
    <property type="evidence" value="ECO:0007669"/>
    <property type="project" value="TreeGrafter"/>
</dbReference>
<feature type="compositionally biased region" description="Polar residues" evidence="1">
    <location>
        <begin position="386"/>
        <end position="396"/>
    </location>
</feature>
<keyword evidence="2" id="KW-0472">Membrane</keyword>
<dbReference type="PANTHER" id="PTHR23011">
    <property type="entry name" value="CYCLIC NUCLEOTIDE-BINDING DOMAIN CONTAINING PROTEIN"/>
    <property type="match status" value="1"/>
</dbReference>
<evidence type="ECO:0000256" key="2">
    <source>
        <dbReference type="SAM" id="Phobius"/>
    </source>
</evidence>
<protein>
    <submittedName>
        <fullName evidence="4">CNBD2 protein</fullName>
    </submittedName>
</protein>
<accession>A0A8J9YUI8</accession>
<dbReference type="InterPro" id="IPR000595">
    <property type="entry name" value="cNMP-bd_dom"/>
</dbReference>
<keyword evidence="2" id="KW-1133">Transmembrane helix</keyword>
<organism evidence="4 5">
    <name type="scientific">Branchiostoma lanceolatum</name>
    <name type="common">Common lancelet</name>
    <name type="synonym">Amphioxus lanceolatum</name>
    <dbReference type="NCBI Taxonomy" id="7740"/>
    <lineage>
        <taxon>Eukaryota</taxon>
        <taxon>Metazoa</taxon>
        <taxon>Chordata</taxon>
        <taxon>Cephalochordata</taxon>
        <taxon>Leptocardii</taxon>
        <taxon>Amphioxiformes</taxon>
        <taxon>Branchiostomatidae</taxon>
        <taxon>Branchiostoma</taxon>
    </lineage>
</organism>
<feature type="compositionally biased region" description="Basic and acidic residues" evidence="1">
    <location>
        <begin position="431"/>
        <end position="441"/>
    </location>
</feature>
<reference evidence="4" key="1">
    <citation type="submission" date="2022-01" db="EMBL/GenBank/DDBJ databases">
        <authorList>
            <person name="Braso-Vives M."/>
        </authorList>
    </citation>
    <scope>NUCLEOTIDE SEQUENCE</scope>
</reference>
<feature type="region of interest" description="Disordered" evidence="1">
    <location>
        <begin position="37"/>
        <end position="57"/>
    </location>
</feature>
<dbReference type="Pfam" id="PF00027">
    <property type="entry name" value="cNMP_binding"/>
    <property type="match status" value="1"/>
</dbReference>
<feature type="transmembrane region" description="Helical" evidence="2">
    <location>
        <begin position="9"/>
        <end position="29"/>
    </location>
</feature>
<evidence type="ECO:0000313" key="5">
    <source>
        <dbReference type="Proteomes" id="UP000838412"/>
    </source>
</evidence>
<feature type="region of interest" description="Disordered" evidence="1">
    <location>
        <begin position="386"/>
        <end position="508"/>
    </location>
</feature>
<feature type="domain" description="Cyclic nucleotide-binding" evidence="3">
    <location>
        <begin position="226"/>
        <end position="297"/>
    </location>
</feature>
<dbReference type="PANTHER" id="PTHR23011:SF43">
    <property type="entry name" value="CYCLIC NUCLEOTIDE-BINDING DOMAIN-CONTAINING PROTEIN 2"/>
    <property type="match status" value="1"/>
</dbReference>
<evidence type="ECO:0000313" key="4">
    <source>
        <dbReference type="EMBL" id="CAH1241954.1"/>
    </source>
</evidence>
<dbReference type="InterPro" id="IPR014710">
    <property type="entry name" value="RmlC-like_jellyroll"/>
</dbReference>
<dbReference type="Proteomes" id="UP000838412">
    <property type="component" value="Chromosome 12"/>
</dbReference>
<dbReference type="OrthoDB" id="166212at2759"/>
<dbReference type="AlphaFoldDB" id="A0A8J9YUI8"/>
<dbReference type="PROSITE" id="PS50042">
    <property type="entry name" value="CNMP_BINDING_3"/>
    <property type="match status" value="1"/>
</dbReference>
<dbReference type="SUPFAM" id="SSF51206">
    <property type="entry name" value="cAMP-binding domain-like"/>
    <property type="match status" value="2"/>
</dbReference>
<dbReference type="EMBL" id="OV696697">
    <property type="protein sequence ID" value="CAH1241954.1"/>
    <property type="molecule type" value="Genomic_DNA"/>
</dbReference>
<sequence length="725" mass="80836">MTADSVDNIALVFGGSAVAVFFAAVLLALKTACGNRKPLDSSGRSPHTAHAQRRDSRRGSLLLTAADVARLSAQARQRHQHDSLSEEDTSDVSLMKEKFVMAARVVRRLCQVALCMRKYAEGQLGKPFEFVSKQHYRVATKEGEGGGDQELSFDPGFFKMDSEYMFPESAKRVAEKQQADRTPADLRLIGAALRSLGSFRKYPRKSRTCSVESSDTRGNLGVNRVVIKKGHPGTAFYMVFSGRVGVVTTDDPDELMQRASMVVLSKGAIFGEMSLITGKPRESTIRTQEQAELIVVDIHNLQDTELHARLKQDFKSKFDFFRQLELFSQWNDEAVVRLASLARTQACVHGKVVVRDMAEEPTVVFVAKGMCSVVKLLDLSNASKQMEQNVPTQSSVSPSSRLRTTSATTRRFKPLEERPFPPLRPQTVPSTERRTFSESRKKNVSGLARSKSATVGGKSRGGRNNSVKVRPLLSFSDIPLPSHLDERESDDDIDGRSRASSQRKYSRRISHCEQRVGTFMTLGSLEPGKTFGLAHISDAPIPSHLSLVSRGASILHVTLRDFRAVSEGQPALKGLEEENVKVPAERDLCERFFQESQWESYKRHVVEQTMVDIHRPKDGLGLRNYDVIDTYPTSEDILVIEGKAGRDMPFRKGSTGGTVRQRSRKDTPLSWAARRRLGSEYIASPVYARDNRGDLRLIDGIRDRSCTPSRNQYGLKCHHFLQDGS</sequence>
<evidence type="ECO:0000256" key="1">
    <source>
        <dbReference type="SAM" id="MobiDB-lite"/>
    </source>
</evidence>
<dbReference type="Gene3D" id="2.60.120.10">
    <property type="entry name" value="Jelly Rolls"/>
    <property type="match status" value="2"/>
</dbReference>
<gene>
    <name evidence="4" type="primary">CNBD2</name>
    <name evidence="4" type="ORF">BLAG_LOCUS5367</name>
</gene>
<evidence type="ECO:0000259" key="3">
    <source>
        <dbReference type="PROSITE" id="PS50042"/>
    </source>
</evidence>
<dbReference type="GO" id="GO:0030552">
    <property type="term" value="F:cAMP binding"/>
    <property type="evidence" value="ECO:0007669"/>
    <property type="project" value="TreeGrafter"/>
</dbReference>
<dbReference type="CDD" id="cd00038">
    <property type="entry name" value="CAP_ED"/>
    <property type="match status" value="1"/>
</dbReference>
<proteinExistence type="predicted"/>
<feature type="compositionally biased region" description="Low complexity" evidence="1">
    <location>
        <begin position="397"/>
        <end position="409"/>
    </location>
</feature>
<name>A0A8J9YUI8_BRALA</name>